<dbReference type="STRING" id="758793.BRPE64_BCDS07430"/>
<dbReference type="PROSITE" id="PS51257">
    <property type="entry name" value="PROKAR_LIPOPROTEIN"/>
    <property type="match status" value="1"/>
</dbReference>
<reference evidence="2 3" key="1">
    <citation type="journal article" date="2013" name="Genome Announc.">
        <title>Complete Genome Sequence of Burkholderia sp. Strain RPE64, Bacterial Symbiont of the Bean Bug Riptortus pedestris.</title>
        <authorList>
            <person name="Shibata T.F."/>
            <person name="Maeda T."/>
            <person name="Nikoh N."/>
            <person name="Yamaguchi K."/>
            <person name="Oshima K."/>
            <person name="Hattori M."/>
            <person name="Nishiyama T."/>
            <person name="Hasebe M."/>
            <person name="Fukatsu T."/>
            <person name="Kikuchi Y."/>
            <person name="Shigenobu S."/>
        </authorList>
    </citation>
    <scope>NUCLEOTIDE SEQUENCE [LARGE SCALE GENOMIC DNA]</scope>
</reference>
<accession>R4WLN3</accession>
<keyword evidence="1" id="KW-0732">Signal</keyword>
<dbReference type="EMBL" id="AP013059">
    <property type="protein sequence ID" value="BAN25404.1"/>
    <property type="molecule type" value="Genomic_DNA"/>
</dbReference>
<evidence type="ECO:0008006" key="4">
    <source>
        <dbReference type="Google" id="ProtNLM"/>
    </source>
</evidence>
<evidence type="ECO:0000313" key="2">
    <source>
        <dbReference type="EMBL" id="BAN25404.1"/>
    </source>
</evidence>
<keyword evidence="3" id="KW-1185">Reference proteome</keyword>
<sequence length="221" mass="24019">MTMHRSNKLGLRLRAYLTTAAFVMLTGAACTTIQIAPDYDPALVAGISKSTNDVMSMYASTSLGTRADTFASRVDRYDQILGELDALAVQAQSRPIPDEALRNKLEQYLKDRQAVPPPVSPENQQKLADIAARNSAKCAAKLNLQAPKLSMPAGGLDGQGYVVPSAFALMQASSTIANMRNEDCAQGLSPDLVRAYRGQTQHYLFEAMAYEQFLNRQGNAK</sequence>
<dbReference type="OrthoDB" id="5732969at2"/>
<dbReference type="PATRIC" id="fig|758793.3.peg.3651"/>
<feature type="signal peptide" evidence="1">
    <location>
        <begin position="1"/>
        <end position="28"/>
    </location>
</feature>
<evidence type="ECO:0000313" key="3">
    <source>
        <dbReference type="Proteomes" id="UP000013966"/>
    </source>
</evidence>
<reference evidence="2 3" key="2">
    <citation type="journal article" date="2018" name="Int. J. Syst. Evol. Microbiol.">
        <title>Burkholderia insecticola sp. nov., a gut symbiotic bacterium of the bean bug Riptortus pedestris.</title>
        <authorList>
            <person name="Takeshita K."/>
            <person name="Tamaki H."/>
            <person name="Ohbayashi T."/>
            <person name="Meng X.-Y."/>
            <person name="Sone T."/>
            <person name="Mitani Y."/>
            <person name="Peeters C."/>
            <person name="Kikuchi Y."/>
            <person name="Vandamme P."/>
        </authorList>
    </citation>
    <scope>NUCLEOTIDE SEQUENCE [LARGE SCALE GENOMIC DNA]</scope>
    <source>
        <strain evidence="2">RPE64</strain>
    </source>
</reference>
<dbReference type="Proteomes" id="UP000013966">
    <property type="component" value="Chromosome 2"/>
</dbReference>
<dbReference type="RefSeq" id="WP_016354834.1">
    <property type="nucleotide sequence ID" value="NC_021294.1"/>
</dbReference>
<dbReference type="HOGENOM" id="CLU_1248694_0_0_4"/>
<organism evidence="2 3">
    <name type="scientific">Caballeronia insecticola</name>
    <dbReference type="NCBI Taxonomy" id="758793"/>
    <lineage>
        <taxon>Bacteria</taxon>
        <taxon>Pseudomonadati</taxon>
        <taxon>Pseudomonadota</taxon>
        <taxon>Betaproteobacteria</taxon>
        <taxon>Burkholderiales</taxon>
        <taxon>Burkholderiaceae</taxon>
        <taxon>Caballeronia</taxon>
    </lineage>
</organism>
<dbReference type="AlphaFoldDB" id="R4WLN3"/>
<dbReference type="KEGG" id="buo:BRPE64_BCDS07430"/>
<evidence type="ECO:0000256" key="1">
    <source>
        <dbReference type="SAM" id="SignalP"/>
    </source>
</evidence>
<proteinExistence type="predicted"/>
<name>R4WLN3_9BURK</name>
<feature type="chain" id="PRO_5004381404" description="Lipoprotein" evidence="1">
    <location>
        <begin position="29"/>
        <end position="221"/>
    </location>
</feature>
<gene>
    <name evidence="2" type="ORF">BRPE64_BCDS07430</name>
</gene>
<protein>
    <recommendedName>
        <fullName evidence="4">Lipoprotein</fullName>
    </recommendedName>
</protein>